<dbReference type="SUPFAM" id="SSF46767">
    <property type="entry name" value="Methylated DNA-protein cysteine methyltransferase, C-terminal domain"/>
    <property type="match status" value="1"/>
</dbReference>
<dbReference type="Gene3D" id="1.10.10.10">
    <property type="entry name" value="Winged helix-like DNA-binding domain superfamily/Winged helix DNA-binding domain"/>
    <property type="match status" value="1"/>
</dbReference>
<dbReference type="Pfam" id="PF01035">
    <property type="entry name" value="DNA_binding_1"/>
    <property type="match status" value="1"/>
</dbReference>
<dbReference type="InterPro" id="IPR052520">
    <property type="entry name" value="ATL_DNA_repair"/>
</dbReference>
<dbReference type="CDD" id="cd06445">
    <property type="entry name" value="ATase"/>
    <property type="match status" value="1"/>
</dbReference>
<dbReference type="InterPro" id="IPR036388">
    <property type="entry name" value="WH-like_DNA-bd_sf"/>
</dbReference>
<feature type="domain" description="Methylated-DNA-[protein]-cysteine S-methyltransferase DNA binding" evidence="2">
    <location>
        <begin position="9"/>
        <end position="77"/>
    </location>
</feature>
<dbReference type="Proteomes" id="UP000433406">
    <property type="component" value="Unassembled WGS sequence"/>
</dbReference>
<proteinExistence type="predicted"/>
<dbReference type="GO" id="GO:0032259">
    <property type="term" value="P:methylation"/>
    <property type="evidence" value="ECO:0007669"/>
    <property type="project" value="UniProtKB-KW"/>
</dbReference>
<sequence length="116" mass="12495">MRHPEEYVEAVLACVESVPRGRVTTYGAIADAVGRYGPRRVGNVMAEHGAAVPWWRVVRADGSLPPSHRGEARQAYLEEGTPLRPSGNVDIVAAFVQPPAVHPGGCTSRAQRSRPT</sequence>
<dbReference type="PANTHER" id="PTHR42942:SF1">
    <property type="entry name" value="ALKYLTRANSFERASE-LIKE PROTEIN 1"/>
    <property type="match status" value="1"/>
</dbReference>
<keyword evidence="3" id="KW-0808">Transferase</keyword>
<gene>
    <name evidence="3" type="ORF">GGQ22_08575</name>
</gene>
<keyword evidence="4" id="KW-1185">Reference proteome</keyword>
<dbReference type="InterPro" id="IPR036217">
    <property type="entry name" value="MethylDNA_cys_MeTrfase_DNAb"/>
</dbReference>
<dbReference type="PANTHER" id="PTHR42942">
    <property type="entry name" value="6-O-METHYLGUANINE DNA METHYLTRANSFERASE"/>
    <property type="match status" value="1"/>
</dbReference>
<evidence type="ECO:0000313" key="3">
    <source>
        <dbReference type="EMBL" id="MTB95141.1"/>
    </source>
</evidence>
<evidence type="ECO:0000259" key="2">
    <source>
        <dbReference type="Pfam" id="PF01035"/>
    </source>
</evidence>
<accession>A0A6I3J233</accession>
<dbReference type="GO" id="GO:0008168">
    <property type="term" value="F:methyltransferase activity"/>
    <property type="evidence" value="ECO:0007669"/>
    <property type="project" value="UniProtKB-KW"/>
</dbReference>
<keyword evidence="1" id="KW-0227">DNA damage</keyword>
<evidence type="ECO:0000313" key="4">
    <source>
        <dbReference type="Proteomes" id="UP000433406"/>
    </source>
</evidence>
<dbReference type="AlphaFoldDB" id="A0A6I3J233"/>
<evidence type="ECO:0000256" key="1">
    <source>
        <dbReference type="ARBA" id="ARBA00022763"/>
    </source>
</evidence>
<name>A0A6I3J233_9ACTN</name>
<dbReference type="InterPro" id="IPR014048">
    <property type="entry name" value="MethylDNA_cys_MeTrfase_DNA-bd"/>
</dbReference>
<dbReference type="EMBL" id="WLCI01000008">
    <property type="protein sequence ID" value="MTB95141.1"/>
    <property type="molecule type" value="Genomic_DNA"/>
</dbReference>
<organism evidence="3 4">
    <name type="scientific">Nocardioides marmotae</name>
    <dbReference type="NCBI Taxonomy" id="2663857"/>
    <lineage>
        <taxon>Bacteria</taxon>
        <taxon>Bacillati</taxon>
        <taxon>Actinomycetota</taxon>
        <taxon>Actinomycetes</taxon>
        <taxon>Propionibacteriales</taxon>
        <taxon>Nocardioidaceae</taxon>
        <taxon>Nocardioides</taxon>
    </lineage>
</organism>
<dbReference type="GO" id="GO:0006281">
    <property type="term" value="P:DNA repair"/>
    <property type="evidence" value="ECO:0007669"/>
    <property type="project" value="InterPro"/>
</dbReference>
<keyword evidence="3" id="KW-0489">Methyltransferase</keyword>
<protein>
    <submittedName>
        <fullName evidence="3">Cysteine methyltransferase</fullName>
    </submittedName>
</protein>
<comment type="caution">
    <text evidence="3">The sequence shown here is derived from an EMBL/GenBank/DDBJ whole genome shotgun (WGS) entry which is preliminary data.</text>
</comment>
<dbReference type="RefSeq" id="WP_171896910.1">
    <property type="nucleotide sequence ID" value="NZ_CP053660.1"/>
</dbReference>
<reference evidence="3 4" key="1">
    <citation type="submission" date="2019-10" db="EMBL/GenBank/DDBJ databases">
        <title>Nocardioides novel species isolated from the excrement of Marmot.</title>
        <authorList>
            <person name="Zhang G."/>
        </authorList>
    </citation>
    <scope>NUCLEOTIDE SEQUENCE [LARGE SCALE GENOMIC DNA]</scope>
    <source>
        <strain evidence="4">zg-579</strain>
    </source>
</reference>